<dbReference type="PROSITE" id="PS51257">
    <property type="entry name" value="PROKAR_LIPOPROTEIN"/>
    <property type="match status" value="1"/>
</dbReference>
<evidence type="ECO:0000259" key="3">
    <source>
        <dbReference type="PROSITE" id="PS51677"/>
    </source>
</evidence>
<evidence type="ECO:0000256" key="2">
    <source>
        <dbReference type="ARBA" id="ARBA00022801"/>
    </source>
</evidence>
<dbReference type="Proteomes" id="UP001610861">
    <property type="component" value="Unassembled WGS sequence"/>
</dbReference>
<gene>
    <name evidence="4" type="ORF">ACH3VR_01880</name>
</gene>
<dbReference type="InterPro" id="IPR050248">
    <property type="entry name" value="Polysacc_deacetylase_ArnD"/>
</dbReference>
<dbReference type="PANTHER" id="PTHR10587">
    <property type="entry name" value="GLYCOSYL TRANSFERASE-RELATED"/>
    <property type="match status" value="1"/>
</dbReference>
<sequence length="468" mass="47783">MPLARRALGLVGAILAAVALGGCALPAPPLPTLTPEPDATVESVPSIRPSTLDGITALSMARAGDAAIAIEPVYFDGVESFNNLVDSIALARVDQYLGDRAPAGFQVALPPDGLRLGDSAAAGDGLRVATNVVLASGSWLGVRMRAEKDGVAIAQWTIYGDGTTDAAYPGDALVDPAQGDALLAAAGGAPPESLGSLAIATDGAVLLASGDGEPARVPAEAARPLLSDAGRSVQDAASSGAAFVPVATPGAQHVPCSLVACVALTFDDGPSPETTPGLLDLLAKEQVAATFFVEGQHVQTDPGIVAREHRDGHAVENHTWSHPDLATLAGPDIEQQISSTDAAIVAAGVPEPTLARAPYGSAGGAVAASVRHPLIYWSVDAFDWQSLDPDVFVPRVLDRIAPGGIVLMHDIYPSTVAGQETIIATLRDRGYTFVTVPQLLSGYDLVDGQVYTCRGTVPSDAGPDCIGR</sequence>
<name>A0ABW7Q2N8_9MICO</name>
<accession>A0ABW7Q2N8</accession>
<dbReference type="RefSeq" id="WP_396639051.1">
    <property type="nucleotide sequence ID" value="NZ_JBIQWL010000001.1"/>
</dbReference>
<comment type="caution">
    <text evidence="4">The sequence shown here is derived from an EMBL/GenBank/DDBJ whole genome shotgun (WGS) entry which is preliminary data.</text>
</comment>
<protein>
    <submittedName>
        <fullName evidence="4">Polysaccharide deacetylase family protein</fullName>
    </submittedName>
</protein>
<dbReference type="InterPro" id="IPR011330">
    <property type="entry name" value="Glyco_hydro/deAcase_b/a-brl"/>
</dbReference>
<evidence type="ECO:0000313" key="4">
    <source>
        <dbReference type="EMBL" id="MFH8249102.1"/>
    </source>
</evidence>
<proteinExistence type="predicted"/>
<feature type="domain" description="NodB homology" evidence="3">
    <location>
        <begin position="260"/>
        <end position="434"/>
    </location>
</feature>
<dbReference type="Pfam" id="PF01522">
    <property type="entry name" value="Polysacc_deac_1"/>
    <property type="match status" value="1"/>
</dbReference>
<dbReference type="InterPro" id="IPR002509">
    <property type="entry name" value="NODB_dom"/>
</dbReference>
<evidence type="ECO:0000256" key="1">
    <source>
        <dbReference type="ARBA" id="ARBA00022723"/>
    </source>
</evidence>
<keyword evidence="5" id="KW-1185">Reference proteome</keyword>
<organism evidence="4 5">
    <name type="scientific">Microbacterium alkaliflavum</name>
    <dbReference type="NCBI Taxonomy" id="3248839"/>
    <lineage>
        <taxon>Bacteria</taxon>
        <taxon>Bacillati</taxon>
        <taxon>Actinomycetota</taxon>
        <taxon>Actinomycetes</taxon>
        <taxon>Micrococcales</taxon>
        <taxon>Microbacteriaceae</taxon>
        <taxon>Microbacterium</taxon>
    </lineage>
</organism>
<dbReference type="PROSITE" id="PS51677">
    <property type="entry name" value="NODB"/>
    <property type="match status" value="1"/>
</dbReference>
<reference evidence="4 5" key="1">
    <citation type="submission" date="2024-09" db="EMBL/GenBank/DDBJ databases">
        <authorList>
            <person name="Pan X."/>
        </authorList>
    </citation>
    <scope>NUCLEOTIDE SEQUENCE [LARGE SCALE GENOMIC DNA]</scope>
    <source>
        <strain evidence="4 5">B2969</strain>
    </source>
</reference>
<dbReference type="PANTHER" id="PTHR10587:SF133">
    <property type="entry name" value="CHITIN DEACETYLASE 1-RELATED"/>
    <property type="match status" value="1"/>
</dbReference>
<dbReference type="Gene3D" id="3.20.20.370">
    <property type="entry name" value="Glycoside hydrolase/deacetylase"/>
    <property type="match status" value="1"/>
</dbReference>
<keyword evidence="2" id="KW-0378">Hydrolase</keyword>
<keyword evidence="1" id="KW-0479">Metal-binding</keyword>
<dbReference type="EMBL" id="JBIQWL010000001">
    <property type="protein sequence ID" value="MFH8249102.1"/>
    <property type="molecule type" value="Genomic_DNA"/>
</dbReference>
<evidence type="ECO:0000313" key="5">
    <source>
        <dbReference type="Proteomes" id="UP001610861"/>
    </source>
</evidence>
<dbReference type="SUPFAM" id="SSF88713">
    <property type="entry name" value="Glycoside hydrolase/deacetylase"/>
    <property type="match status" value="1"/>
</dbReference>